<dbReference type="OrthoDB" id="9776488at2"/>
<dbReference type="EMBL" id="SLUB01000008">
    <property type="protein sequence ID" value="THE13607.1"/>
    <property type="molecule type" value="Genomic_DNA"/>
</dbReference>
<evidence type="ECO:0000256" key="8">
    <source>
        <dbReference type="PIRSR" id="PIRSR038994-3"/>
    </source>
</evidence>
<organism evidence="10 11">
    <name type="scientific">Bacillus timonensis</name>
    <dbReference type="NCBI Taxonomy" id="1033734"/>
    <lineage>
        <taxon>Bacteria</taxon>
        <taxon>Bacillati</taxon>
        <taxon>Bacillota</taxon>
        <taxon>Bacilli</taxon>
        <taxon>Bacillales</taxon>
        <taxon>Bacillaceae</taxon>
        <taxon>Bacillus</taxon>
    </lineage>
</organism>
<dbReference type="InterPro" id="IPR006680">
    <property type="entry name" value="Amidohydro-rel"/>
</dbReference>
<feature type="binding site" evidence="7">
    <location>
        <position position="268"/>
    </location>
    <ligand>
        <name>substrate</name>
    </ligand>
</feature>
<dbReference type="EC" id="3.5.1.25" evidence="10"/>
<dbReference type="PANTHER" id="PTHR11113">
    <property type="entry name" value="N-ACETYLGLUCOSAMINE-6-PHOSPHATE DEACETYLASE"/>
    <property type="match status" value="1"/>
</dbReference>
<feature type="binding site" evidence="8">
    <location>
        <position position="212"/>
    </location>
    <ligand>
        <name>Zn(2+)</name>
        <dbReference type="ChEBI" id="CHEBI:29105"/>
    </ligand>
</feature>
<evidence type="ECO:0000256" key="6">
    <source>
        <dbReference type="PIRSR" id="PIRSR038994-1"/>
    </source>
</evidence>
<feature type="binding site" evidence="7">
    <location>
        <begin position="236"/>
        <end position="237"/>
    </location>
    <ligand>
        <name>substrate</name>
    </ligand>
</feature>
<dbReference type="Pfam" id="PF01979">
    <property type="entry name" value="Amidohydro_1"/>
    <property type="match status" value="1"/>
</dbReference>
<keyword evidence="3 5" id="KW-0378">Hydrolase</keyword>
<dbReference type="Gene3D" id="3.20.20.140">
    <property type="entry name" value="Metal-dependent hydrolases"/>
    <property type="match status" value="1"/>
</dbReference>
<feature type="domain" description="Amidohydrolase-related" evidence="9">
    <location>
        <begin position="68"/>
        <end position="397"/>
    </location>
</feature>
<dbReference type="Proteomes" id="UP000306477">
    <property type="component" value="Unassembled WGS sequence"/>
</dbReference>
<evidence type="ECO:0000256" key="2">
    <source>
        <dbReference type="ARBA" id="ARBA00022723"/>
    </source>
</evidence>
<dbReference type="AlphaFoldDB" id="A0A4S3PUX6"/>
<evidence type="ECO:0000256" key="4">
    <source>
        <dbReference type="ARBA" id="ARBA00023277"/>
    </source>
</evidence>
<gene>
    <name evidence="10" type="primary">nagA</name>
    <name evidence="10" type="ORF">E1I69_06750</name>
</gene>
<dbReference type="NCBIfam" id="TIGR00221">
    <property type="entry name" value="nagA"/>
    <property type="match status" value="1"/>
</dbReference>
<keyword evidence="4 5" id="KW-0119">Carbohydrate metabolism</keyword>
<dbReference type="InterPro" id="IPR003764">
    <property type="entry name" value="GlcNAc_6-P_deAcase"/>
</dbReference>
<feature type="binding site" evidence="8">
    <location>
        <position position="233"/>
    </location>
    <ligand>
        <name>Zn(2+)</name>
        <dbReference type="ChEBI" id="CHEBI:29105"/>
    </ligand>
</feature>
<dbReference type="STRING" id="1033734.GCA_000285535_00311"/>
<keyword evidence="2 8" id="KW-0479">Metal-binding</keyword>
<feature type="binding site" evidence="7">
    <location>
        <position position="244"/>
    </location>
    <ligand>
        <name>substrate</name>
    </ligand>
</feature>
<evidence type="ECO:0000259" key="9">
    <source>
        <dbReference type="Pfam" id="PF01979"/>
    </source>
</evidence>
<feature type="binding site" evidence="8">
    <location>
        <position position="146"/>
    </location>
    <ligand>
        <name>Zn(2+)</name>
        <dbReference type="ChEBI" id="CHEBI:29105"/>
    </ligand>
</feature>
<accession>A0A4S3PUX6</accession>
<dbReference type="InterPro" id="IPR011059">
    <property type="entry name" value="Metal-dep_hydrolase_composite"/>
</dbReference>
<dbReference type="RefSeq" id="WP_136378840.1">
    <property type="nucleotide sequence ID" value="NZ_SLUB01000008.1"/>
</dbReference>
<proteinExistence type="inferred from homology"/>
<evidence type="ECO:0000256" key="3">
    <source>
        <dbReference type="ARBA" id="ARBA00022801"/>
    </source>
</evidence>
<dbReference type="SUPFAM" id="SSF51556">
    <property type="entry name" value="Metallo-dependent hydrolases"/>
    <property type="match status" value="1"/>
</dbReference>
<dbReference type="PIRSF" id="PIRSF038994">
    <property type="entry name" value="NagA"/>
    <property type="match status" value="1"/>
</dbReference>
<reference evidence="10 11" key="1">
    <citation type="journal article" date="2019" name="Indoor Air">
        <title>Impacts of indoor surface finishes on bacterial viability.</title>
        <authorList>
            <person name="Hu J."/>
            <person name="Maamar S.B."/>
            <person name="Glawe A.J."/>
            <person name="Gottel N."/>
            <person name="Gilbert J.A."/>
            <person name="Hartmann E.M."/>
        </authorList>
    </citation>
    <scope>NUCLEOTIDE SEQUENCE [LARGE SCALE GENOMIC DNA]</scope>
    <source>
        <strain evidence="10 11">AF060A6</strain>
    </source>
</reference>
<feature type="binding site" evidence="7">
    <location>
        <begin position="324"/>
        <end position="326"/>
    </location>
    <ligand>
        <name>substrate</name>
    </ligand>
</feature>
<name>A0A4S3PUX6_9BACI</name>
<dbReference type="InterPro" id="IPR032466">
    <property type="entry name" value="Metal_Hydrolase"/>
</dbReference>
<evidence type="ECO:0000256" key="5">
    <source>
        <dbReference type="PIRNR" id="PIRNR038994"/>
    </source>
</evidence>
<dbReference type="GO" id="GO:0046872">
    <property type="term" value="F:metal ion binding"/>
    <property type="evidence" value="ECO:0007669"/>
    <property type="project" value="UniProtKB-KW"/>
</dbReference>
<dbReference type="Gene3D" id="2.30.40.10">
    <property type="entry name" value="Urease, subunit C, domain 1"/>
    <property type="match status" value="1"/>
</dbReference>
<sequence>MVEVEYGGFRNLMLHNHYYLQGNVVSDKRIYKNMAIEIKDGKIKFVGKKETINNNNTDLPIYQVDGWICPGFIDTHIHGLNRYDFMDRTKEGFYRIQDGLPSFGVTSFLSTSRAATLEDIKTFLLLSKQVVAEERTGAHLLGVHLEGPWINQKYKGAQKSEYIVNPVLEEVRSILHLSEGLIRIVTLAPELPNAVDVIKLLHEQNVSISAGHTAATYEEVEQAIKYGLSRVTHCFNGMGPITHRNLTISFAALDIQELHCEIIADGFHVHSKMIEMLYKMKGVDHITFISDCTGTNQLPDGCHQIGGKTVYKQNGKVTLANGSLAGSSLTLDKAIQFSVHNCNIPLEEAVQMATYNPAIVCGVSGHKGRIAVGYDADLVILSNDVAVESTIINGNFVFDCSE</sequence>
<dbReference type="CDD" id="cd00854">
    <property type="entry name" value="NagA"/>
    <property type="match status" value="1"/>
</dbReference>
<comment type="cofactor">
    <cofactor evidence="8">
        <name>a divalent metal cation</name>
        <dbReference type="ChEBI" id="CHEBI:60240"/>
    </cofactor>
    <text evidence="8">Binds 1 divalent metal cation per subunit.</text>
</comment>
<evidence type="ECO:0000256" key="1">
    <source>
        <dbReference type="ARBA" id="ARBA00010716"/>
    </source>
</evidence>
<evidence type="ECO:0000313" key="11">
    <source>
        <dbReference type="Proteomes" id="UP000306477"/>
    </source>
</evidence>
<evidence type="ECO:0000313" key="10">
    <source>
        <dbReference type="EMBL" id="THE13607.1"/>
    </source>
</evidence>
<dbReference type="GO" id="GO:0006046">
    <property type="term" value="P:N-acetylglucosamine catabolic process"/>
    <property type="evidence" value="ECO:0007669"/>
    <property type="project" value="TreeGrafter"/>
</dbReference>
<keyword evidence="11" id="KW-1185">Reference proteome</keyword>
<feature type="active site" description="Proton donor/acceptor" evidence="6">
    <location>
        <position position="291"/>
    </location>
</feature>
<dbReference type="PANTHER" id="PTHR11113:SF14">
    <property type="entry name" value="N-ACETYLGLUCOSAMINE-6-PHOSPHATE DEACETYLASE"/>
    <property type="match status" value="1"/>
</dbReference>
<comment type="similarity">
    <text evidence="1 5">Belongs to the metallo-dependent hydrolases superfamily. NagA family.</text>
</comment>
<dbReference type="SUPFAM" id="SSF51338">
    <property type="entry name" value="Composite domain of metallo-dependent hydrolases"/>
    <property type="match status" value="1"/>
</dbReference>
<evidence type="ECO:0000256" key="7">
    <source>
        <dbReference type="PIRSR" id="PIRSR038994-2"/>
    </source>
</evidence>
<feature type="binding site" evidence="7">
    <location>
        <position position="157"/>
    </location>
    <ligand>
        <name>substrate</name>
    </ligand>
</feature>
<protein>
    <submittedName>
        <fullName evidence="10">N-acetylglucosamine-6-phosphate deacetylase</fullName>
        <ecNumber evidence="10">3.5.1.25</ecNumber>
    </submittedName>
</protein>
<comment type="caution">
    <text evidence="10">The sequence shown here is derived from an EMBL/GenBank/DDBJ whole genome shotgun (WGS) entry which is preliminary data.</text>
</comment>
<dbReference type="GO" id="GO:0008448">
    <property type="term" value="F:N-acetylglucosamine-6-phosphate deacetylase activity"/>
    <property type="evidence" value="ECO:0007669"/>
    <property type="project" value="UniProtKB-EC"/>
</dbReference>